<dbReference type="Pfam" id="PF13469">
    <property type="entry name" value="Sulfotransfer_3"/>
    <property type="match status" value="1"/>
</dbReference>
<dbReference type="SUPFAM" id="SSF52540">
    <property type="entry name" value="P-loop containing nucleoside triphosphate hydrolases"/>
    <property type="match status" value="1"/>
</dbReference>
<accession>A0A517QMX2</accession>
<keyword evidence="1" id="KW-0808">Transferase</keyword>
<dbReference type="InterPro" id="IPR052736">
    <property type="entry name" value="Stf3_sulfotransferase"/>
</dbReference>
<dbReference type="AlphaFoldDB" id="A0A517QMX2"/>
<evidence type="ECO:0000313" key="1">
    <source>
        <dbReference type="EMBL" id="QDT32988.1"/>
    </source>
</evidence>
<protein>
    <submittedName>
        <fullName evidence="1">Sulfotransferase domain protein</fullName>
    </submittedName>
</protein>
<sequence>MTVPRMCELLSKGPNLHWTRAGHIAFLPFMGLYNSVMSGAESLIYGSRIKKVKLEKPPVFILGFWRSGTTLLHNLMTSDPQFSYPTMYETLFPSHFLVTEKINTTLTAPFVPKSRPMDNMPVAWDVPQEDEVALCILTLISPYSLLAYPHDVDENIPSLHVESLPEAKKQRWKDALDRFVRKLTVRSKKQIVLKSPSHTYRIETLLKMYPDAKFVYIYRNPLDVFNSTCHLRRTMIQENTLGRPIFKDVEQEVKRLYRLAFDRYQTDKQLIPEGHLHEVRYESLAAEPVEEMEKIYASLNLDHVDEMKKAVEPQVEKLKNYKKNKFDPDPVLAKEIYTEFRDAYEKYGYQPPLPDLE</sequence>
<gene>
    <name evidence="1" type="ORF">Mal48_22390</name>
</gene>
<reference evidence="1 2" key="1">
    <citation type="submission" date="2019-02" db="EMBL/GenBank/DDBJ databases">
        <title>Deep-cultivation of Planctomycetes and their phenomic and genomic characterization uncovers novel biology.</title>
        <authorList>
            <person name="Wiegand S."/>
            <person name="Jogler M."/>
            <person name="Boedeker C."/>
            <person name="Pinto D."/>
            <person name="Vollmers J."/>
            <person name="Rivas-Marin E."/>
            <person name="Kohn T."/>
            <person name="Peeters S.H."/>
            <person name="Heuer A."/>
            <person name="Rast P."/>
            <person name="Oberbeckmann S."/>
            <person name="Bunk B."/>
            <person name="Jeske O."/>
            <person name="Meyerdierks A."/>
            <person name="Storesund J.E."/>
            <person name="Kallscheuer N."/>
            <person name="Luecker S."/>
            <person name="Lage O.M."/>
            <person name="Pohl T."/>
            <person name="Merkel B.J."/>
            <person name="Hornburger P."/>
            <person name="Mueller R.-W."/>
            <person name="Bruemmer F."/>
            <person name="Labrenz M."/>
            <person name="Spormann A.M."/>
            <person name="Op den Camp H."/>
            <person name="Overmann J."/>
            <person name="Amann R."/>
            <person name="Jetten M.S.M."/>
            <person name="Mascher T."/>
            <person name="Medema M.H."/>
            <person name="Devos D.P."/>
            <person name="Kaster A.-K."/>
            <person name="Ovreas L."/>
            <person name="Rohde M."/>
            <person name="Galperin M.Y."/>
            <person name="Jogler C."/>
        </authorList>
    </citation>
    <scope>NUCLEOTIDE SEQUENCE [LARGE SCALE GENOMIC DNA]</scope>
    <source>
        <strain evidence="1 2">Mal48</strain>
    </source>
</reference>
<keyword evidence="2" id="KW-1185">Reference proteome</keyword>
<dbReference type="GO" id="GO:0016740">
    <property type="term" value="F:transferase activity"/>
    <property type="evidence" value="ECO:0007669"/>
    <property type="project" value="UniProtKB-KW"/>
</dbReference>
<organism evidence="1 2">
    <name type="scientific">Thalassoglobus polymorphus</name>
    <dbReference type="NCBI Taxonomy" id="2527994"/>
    <lineage>
        <taxon>Bacteria</taxon>
        <taxon>Pseudomonadati</taxon>
        <taxon>Planctomycetota</taxon>
        <taxon>Planctomycetia</taxon>
        <taxon>Planctomycetales</taxon>
        <taxon>Planctomycetaceae</taxon>
        <taxon>Thalassoglobus</taxon>
    </lineage>
</organism>
<dbReference type="KEGG" id="tpol:Mal48_22390"/>
<dbReference type="EMBL" id="CP036267">
    <property type="protein sequence ID" value="QDT32988.1"/>
    <property type="molecule type" value="Genomic_DNA"/>
</dbReference>
<dbReference type="InterPro" id="IPR027417">
    <property type="entry name" value="P-loop_NTPase"/>
</dbReference>
<dbReference type="PANTHER" id="PTHR36451">
    <property type="entry name" value="PAPS-DEPENDENT SULFOTRANSFERASE STF3"/>
    <property type="match status" value="1"/>
</dbReference>
<dbReference type="PANTHER" id="PTHR36451:SF1">
    <property type="entry name" value="OMEGA-HYDROXY-BETA-DIHYDROMENAQUINONE-9 SULFOTRANSFERASE STF3"/>
    <property type="match status" value="1"/>
</dbReference>
<name>A0A517QMX2_9PLAN</name>
<dbReference type="Proteomes" id="UP000315724">
    <property type="component" value="Chromosome"/>
</dbReference>
<evidence type="ECO:0000313" key="2">
    <source>
        <dbReference type="Proteomes" id="UP000315724"/>
    </source>
</evidence>
<proteinExistence type="predicted"/>
<dbReference type="Gene3D" id="3.40.50.300">
    <property type="entry name" value="P-loop containing nucleotide triphosphate hydrolases"/>
    <property type="match status" value="1"/>
</dbReference>